<dbReference type="Gene3D" id="3.40.30.10">
    <property type="entry name" value="Glutaredoxin"/>
    <property type="match status" value="1"/>
</dbReference>
<evidence type="ECO:0000259" key="7">
    <source>
        <dbReference type="PROSITE" id="PS51352"/>
    </source>
</evidence>
<reference evidence="8 9" key="1">
    <citation type="journal article" date="2015" name="Nature">
        <title>rRNA introns, odd ribosomes, and small enigmatic genomes across a large radiation of phyla.</title>
        <authorList>
            <person name="Brown C.T."/>
            <person name="Hug L.A."/>
            <person name="Thomas B.C."/>
            <person name="Sharon I."/>
            <person name="Castelle C.J."/>
            <person name="Singh A."/>
            <person name="Wilkins M.J."/>
            <person name="Williams K.H."/>
            <person name="Banfield J.F."/>
        </authorList>
    </citation>
    <scope>NUCLEOTIDE SEQUENCE [LARGE SCALE GENOMIC DNA]</scope>
</reference>
<dbReference type="PANTHER" id="PTHR13887">
    <property type="entry name" value="GLUTATHIONE S-TRANSFERASE KAPPA"/>
    <property type="match status" value="1"/>
</dbReference>
<evidence type="ECO:0000256" key="3">
    <source>
        <dbReference type="ARBA" id="ARBA00023002"/>
    </source>
</evidence>
<keyword evidence="6" id="KW-1133">Transmembrane helix</keyword>
<evidence type="ECO:0000313" key="9">
    <source>
        <dbReference type="Proteomes" id="UP000034022"/>
    </source>
</evidence>
<feature type="transmembrane region" description="Helical" evidence="6">
    <location>
        <begin position="12"/>
        <end position="36"/>
    </location>
</feature>
<accession>A0A0G0MZN2</accession>
<sequence>MNNPLKPWYKKWWGVLALLALLFFISIFFAFVFLVINSRDTAPSSGINPLLTQKVPALAIGTEKNYWLGSANPKITIVEFGDFACSYCQKSFSKIREISQLYKNDIKYIYRDYPVVSDYSAKLALAARCAGEQGLFWIMHDKLYINQGISTDQEILNHFKQTGGNEAKFSTCYDANKYLPEIEKDLSDGQSLNITGTPTWFVNGQRLEGDVPYEYFINLISNILGT</sequence>
<evidence type="ECO:0000256" key="2">
    <source>
        <dbReference type="ARBA" id="ARBA00022729"/>
    </source>
</evidence>
<protein>
    <submittedName>
        <fullName evidence="8">DSBA oxidoreductase</fullName>
    </submittedName>
</protein>
<dbReference type="PROSITE" id="PS51352">
    <property type="entry name" value="THIOREDOXIN_2"/>
    <property type="match status" value="1"/>
</dbReference>
<dbReference type="AlphaFoldDB" id="A0A0G0MZN2"/>
<keyword evidence="5" id="KW-0676">Redox-active center</keyword>
<comment type="caution">
    <text evidence="8">The sequence shown here is derived from an EMBL/GenBank/DDBJ whole genome shotgun (WGS) entry which is preliminary data.</text>
</comment>
<feature type="domain" description="Thioredoxin" evidence="7">
    <location>
        <begin position="49"/>
        <end position="225"/>
    </location>
</feature>
<dbReference type="PANTHER" id="PTHR13887:SF14">
    <property type="entry name" value="DISULFIDE BOND FORMATION PROTEIN D"/>
    <property type="match status" value="1"/>
</dbReference>
<evidence type="ECO:0000256" key="5">
    <source>
        <dbReference type="ARBA" id="ARBA00023284"/>
    </source>
</evidence>
<keyword evidence="3" id="KW-0560">Oxidoreductase</keyword>
<dbReference type="Pfam" id="PF13462">
    <property type="entry name" value="Thioredoxin_4"/>
    <property type="match status" value="1"/>
</dbReference>
<evidence type="ECO:0000313" key="8">
    <source>
        <dbReference type="EMBL" id="KKQ70321.1"/>
    </source>
</evidence>
<dbReference type="InterPro" id="IPR036249">
    <property type="entry name" value="Thioredoxin-like_sf"/>
</dbReference>
<dbReference type="EMBL" id="LBUU01000005">
    <property type="protein sequence ID" value="KKQ70321.1"/>
    <property type="molecule type" value="Genomic_DNA"/>
</dbReference>
<dbReference type="InterPro" id="IPR012336">
    <property type="entry name" value="Thioredoxin-like_fold"/>
</dbReference>
<gene>
    <name evidence="8" type="ORF">US91_C0005G0026</name>
</gene>
<organism evidence="8 9">
    <name type="scientific">Candidatus Falkowbacteria bacterium GW2011_GWE1_38_31</name>
    <dbReference type="NCBI Taxonomy" id="1618638"/>
    <lineage>
        <taxon>Bacteria</taxon>
        <taxon>Candidatus Falkowiibacteriota</taxon>
    </lineage>
</organism>
<keyword evidence="4" id="KW-1015">Disulfide bond</keyword>
<dbReference type="SUPFAM" id="SSF52833">
    <property type="entry name" value="Thioredoxin-like"/>
    <property type="match status" value="1"/>
</dbReference>
<dbReference type="GO" id="GO:0016491">
    <property type="term" value="F:oxidoreductase activity"/>
    <property type="evidence" value="ECO:0007669"/>
    <property type="project" value="UniProtKB-KW"/>
</dbReference>
<keyword evidence="2" id="KW-0732">Signal</keyword>
<evidence type="ECO:0000256" key="4">
    <source>
        <dbReference type="ARBA" id="ARBA00023157"/>
    </source>
</evidence>
<evidence type="ECO:0000256" key="1">
    <source>
        <dbReference type="ARBA" id="ARBA00005791"/>
    </source>
</evidence>
<evidence type="ECO:0000256" key="6">
    <source>
        <dbReference type="SAM" id="Phobius"/>
    </source>
</evidence>
<keyword evidence="6" id="KW-0472">Membrane</keyword>
<dbReference type="InterPro" id="IPR013766">
    <property type="entry name" value="Thioredoxin_domain"/>
</dbReference>
<keyword evidence="6" id="KW-0812">Transmembrane</keyword>
<name>A0A0G0MZN2_9BACT</name>
<dbReference type="Proteomes" id="UP000034022">
    <property type="component" value="Unassembled WGS sequence"/>
</dbReference>
<comment type="similarity">
    <text evidence="1">Belongs to the thioredoxin family. DsbA subfamily.</text>
</comment>
<proteinExistence type="inferred from homology"/>